<proteinExistence type="predicted"/>
<dbReference type="Proteomes" id="UP000006744">
    <property type="component" value="Chromosome"/>
</dbReference>
<gene>
    <name evidence="1" type="ordered locus">BCG9842_B1322</name>
</gene>
<reference evidence="1 2" key="1">
    <citation type="submission" date="2008-10" db="EMBL/GenBank/DDBJ databases">
        <title>Genome sequence of Bacillus cereus G9842.</title>
        <authorList>
            <person name="Dodson R.J."/>
            <person name="Durkin A.S."/>
            <person name="Rosovitz M.J."/>
            <person name="Rasko D.A."/>
            <person name="Hoffmaster A."/>
            <person name="Ravel J."/>
            <person name="Sutton G."/>
        </authorList>
    </citation>
    <scope>NUCLEOTIDE SEQUENCE [LARGE SCALE GENOMIC DNA]</scope>
    <source>
        <strain evidence="1 2">G9842</strain>
    </source>
</reference>
<name>B7IUI1_BACC2</name>
<evidence type="ECO:0000313" key="2">
    <source>
        <dbReference type="Proteomes" id="UP000006744"/>
    </source>
</evidence>
<dbReference type="AlphaFoldDB" id="B7IUI1"/>
<organism evidence="1 2">
    <name type="scientific">Bacillus cereus (strain G9842)</name>
    <dbReference type="NCBI Taxonomy" id="405531"/>
    <lineage>
        <taxon>Bacteria</taxon>
        <taxon>Bacillati</taxon>
        <taxon>Bacillota</taxon>
        <taxon>Bacilli</taxon>
        <taxon>Bacillales</taxon>
        <taxon>Bacillaceae</taxon>
        <taxon>Bacillus</taxon>
        <taxon>Bacillus cereus group</taxon>
    </lineage>
</organism>
<protein>
    <submittedName>
        <fullName evidence="1">Uncharacterized protein</fullName>
    </submittedName>
</protein>
<dbReference type="KEGG" id="bcg:BCG9842_B1322"/>
<evidence type="ECO:0000313" key="1">
    <source>
        <dbReference type="EMBL" id="ACK93130.1"/>
    </source>
</evidence>
<dbReference type="HOGENOM" id="CLU_3339613_0_0_9"/>
<dbReference type="EMBL" id="CP001186">
    <property type="protein sequence ID" value="ACK93130.1"/>
    <property type="molecule type" value="Genomic_DNA"/>
</dbReference>
<accession>B7IUI1</accession>
<sequence>MGMNSAAATTPVIILCFTTKPSLSTRLRICALYVESQ</sequence>